<sequence>MQLSPDRLQPYPGHVEPPALFGGKLTVAVDKVTTAIDKCFTQSIGEHKFEPFESKIHKKSTPKQLLIEGNSQEPYKQTHNPNFPMWEACLSSPGPRASSTLRTGPRMLGSWTLIIIKVKHHRRSKPGHKRGFVQGSQFHPGSSPGQPLQGMQGMGMVPLNLSSQIRANGSLVNMVVICIGNK</sequence>
<dbReference type="AlphaFoldDB" id="A0A7J7FU93"/>
<organism evidence="2 3">
    <name type="scientific">Camellia sinensis</name>
    <name type="common">Tea plant</name>
    <name type="synonym">Thea sinensis</name>
    <dbReference type="NCBI Taxonomy" id="4442"/>
    <lineage>
        <taxon>Eukaryota</taxon>
        <taxon>Viridiplantae</taxon>
        <taxon>Streptophyta</taxon>
        <taxon>Embryophyta</taxon>
        <taxon>Tracheophyta</taxon>
        <taxon>Spermatophyta</taxon>
        <taxon>Magnoliopsida</taxon>
        <taxon>eudicotyledons</taxon>
        <taxon>Gunneridae</taxon>
        <taxon>Pentapetalae</taxon>
        <taxon>asterids</taxon>
        <taxon>Ericales</taxon>
        <taxon>Theaceae</taxon>
        <taxon>Camellia</taxon>
    </lineage>
</organism>
<accession>A0A7J7FU93</accession>
<proteinExistence type="predicted"/>
<dbReference type="EMBL" id="JACBKZ010000014">
    <property type="protein sequence ID" value="KAF5931902.1"/>
    <property type="molecule type" value="Genomic_DNA"/>
</dbReference>
<protein>
    <submittedName>
        <fullName evidence="2">Uncharacterized protein</fullName>
    </submittedName>
</protein>
<comment type="caution">
    <text evidence="2">The sequence shown here is derived from an EMBL/GenBank/DDBJ whole genome shotgun (WGS) entry which is preliminary data.</text>
</comment>
<gene>
    <name evidence="2" type="ORF">HYC85_028073</name>
</gene>
<reference evidence="2 3" key="2">
    <citation type="submission" date="2020-07" db="EMBL/GenBank/DDBJ databases">
        <title>Genome assembly of wild tea tree DASZ reveals pedigree and selection history of tea varieties.</title>
        <authorList>
            <person name="Zhang W."/>
        </authorList>
    </citation>
    <scope>NUCLEOTIDE SEQUENCE [LARGE SCALE GENOMIC DNA]</scope>
    <source>
        <strain evidence="3">cv. G240</strain>
        <tissue evidence="2">Leaf</tissue>
    </source>
</reference>
<reference evidence="3" key="1">
    <citation type="journal article" date="2020" name="Nat. Commun.">
        <title>Genome assembly of wild tea tree DASZ reveals pedigree and selection history of tea varieties.</title>
        <authorList>
            <person name="Zhang W."/>
            <person name="Zhang Y."/>
            <person name="Qiu H."/>
            <person name="Guo Y."/>
            <person name="Wan H."/>
            <person name="Zhang X."/>
            <person name="Scossa F."/>
            <person name="Alseekh S."/>
            <person name="Zhang Q."/>
            <person name="Wang P."/>
            <person name="Xu L."/>
            <person name="Schmidt M.H."/>
            <person name="Jia X."/>
            <person name="Li D."/>
            <person name="Zhu A."/>
            <person name="Guo F."/>
            <person name="Chen W."/>
            <person name="Ni D."/>
            <person name="Usadel B."/>
            <person name="Fernie A.R."/>
            <person name="Wen W."/>
        </authorList>
    </citation>
    <scope>NUCLEOTIDE SEQUENCE [LARGE SCALE GENOMIC DNA]</scope>
    <source>
        <strain evidence="3">cv. G240</strain>
    </source>
</reference>
<name>A0A7J7FU93_CAMSI</name>
<evidence type="ECO:0000313" key="2">
    <source>
        <dbReference type="EMBL" id="KAF5931902.1"/>
    </source>
</evidence>
<evidence type="ECO:0000313" key="3">
    <source>
        <dbReference type="Proteomes" id="UP000593564"/>
    </source>
</evidence>
<keyword evidence="3" id="KW-1185">Reference proteome</keyword>
<evidence type="ECO:0000256" key="1">
    <source>
        <dbReference type="SAM" id="MobiDB-lite"/>
    </source>
</evidence>
<feature type="region of interest" description="Disordered" evidence="1">
    <location>
        <begin position="124"/>
        <end position="147"/>
    </location>
</feature>
<dbReference type="Proteomes" id="UP000593564">
    <property type="component" value="Unassembled WGS sequence"/>
</dbReference>